<dbReference type="RefSeq" id="WP_188442849.1">
    <property type="nucleotide sequence ID" value="NZ_BMGK01000011.1"/>
</dbReference>
<comment type="caution">
    <text evidence="1">The sequence shown here is derived from an EMBL/GenBank/DDBJ whole genome shotgun (WGS) entry which is preliminary data.</text>
</comment>
<keyword evidence="2" id="KW-1185">Reference proteome</keyword>
<reference evidence="1" key="1">
    <citation type="journal article" date="2014" name="Int. J. Syst. Evol. Microbiol.">
        <title>Complete genome sequence of Corynebacterium casei LMG S-19264T (=DSM 44701T), isolated from a smear-ripened cheese.</title>
        <authorList>
            <consortium name="US DOE Joint Genome Institute (JGI-PGF)"/>
            <person name="Walter F."/>
            <person name="Albersmeier A."/>
            <person name="Kalinowski J."/>
            <person name="Ruckert C."/>
        </authorList>
    </citation>
    <scope>NUCLEOTIDE SEQUENCE</scope>
    <source>
        <strain evidence="1">CGMCC 1.12924</strain>
    </source>
</reference>
<evidence type="ECO:0008006" key="3">
    <source>
        <dbReference type="Google" id="ProtNLM"/>
    </source>
</evidence>
<name>A0A8J2YBJ5_9FLAO</name>
<dbReference type="Proteomes" id="UP000652231">
    <property type="component" value="Unassembled WGS sequence"/>
</dbReference>
<evidence type="ECO:0000313" key="1">
    <source>
        <dbReference type="EMBL" id="GGD99641.1"/>
    </source>
</evidence>
<organism evidence="1 2">
    <name type="scientific">Planktosalinus lacus</name>
    <dbReference type="NCBI Taxonomy" id="1526573"/>
    <lineage>
        <taxon>Bacteria</taxon>
        <taxon>Pseudomonadati</taxon>
        <taxon>Bacteroidota</taxon>
        <taxon>Flavobacteriia</taxon>
        <taxon>Flavobacteriales</taxon>
        <taxon>Flavobacteriaceae</taxon>
        <taxon>Planktosalinus</taxon>
    </lineage>
</organism>
<evidence type="ECO:0000313" key="2">
    <source>
        <dbReference type="Proteomes" id="UP000652231"/>
    </source>
</evidence>
<reference evidence="1" key="2">
    <citation type="submission" date="2020-09" db="EMBL/GenBank/DDBJ databases">
        <authorList>
            <person name="Sun Q."/>
            <person name="Zhou Y."/>
        </authorList>
    </citation>
    <scope>NUCLEOTIDE SEQUENCE</scope>
    <source>
        <strain evidence="1">CGMCC 1.12924</strain>
    </source>
</reference>
<dbReference type="AlphaFoldDB" id="A0A8J2YBJ5"/>
<protein>
    <recommendedName>
        <fullName evidence="3">Apea-like HEPN domain-containing protein</fullName>
    </recommendedName>
</protein>
<proteinExistence type="predicted"/>
<dbReference type="EMBL" id="BMGK01000011">
    <property type="protein sequence ID" value="GGD99641.1"/>
    <property type="molecule type" value="Genomic_DNA"/>
</dbReference>
<sequence length="352" mass="41812">MKFIKNIIFSKTPLNGLYRYKDKFQIYPINIDAAPSSPLTEHFPLIIEFCYDQSEVKKVKKFIEMEGYFPISEMTAQTNKLIQITNLLSTISNFRFFFYRRPEMKWAIHLPEKEISKMTEEMRAEYNKTSSKWSMLIYAYPNIGKDLEINEFSNPNVSKVNQTQHSHYYYYDPLESKKKSIVFPQTIDDILDKYYSLNEEEMKITNSGMHQFCNGLDIFSNMKSLSFFSFVSSIETLVNLEFKNEKIDFECNDCKTIKSSERTCQKCGRPIWGIAAKFREFLFKYVSDHFEAKKLYNKIYTVRSKITHTEYLISGDNFLEWDFTDKTEEVDMLHLKAMQLGRRSFANWLLKK</sequence>
<gene>
    <name evidence="1" type="ORF">GCM10011312_23890</name>
</gene>
<accession>A0A8J2YBJ5</accession>